<feature type="region of interest" description="Disordered" evidence="1">
    <location>
        <begin position="50"/>
        <end position="76"/>
    </location>
</feature>
<feature type="compositionally biased region" description="Polar residues" evidence="1">
    <location>
        <begin position="60"/>
        <end position="69"/>
    </location>
</feature>
<proteinExistence type="predicted"/>
<dbReference type="Proteomes" id="UP001596002">
    <property type="component" value="Unassembled WGS sequence"/>
</dbReference>
<dbReference type="EMBL" id="JBHSHC010000022">
    <property type="protein sequence ID" value="MFC4766510.1"/>
    <property type="molecule type" value="Genomic_DNA"/>
</dbReference>
<comment type="caution">
    <text evidence="2">The sequence shown here is derived from an EMBL/GenBank/DDBJ whole genome shotgun (WGS) entry which is preliminary data.</text>
</comment>
<sequence>MAIFINLNVGAILVSTLGNGSALQVGNSPVMQGSTSFQGSGQGGVGGGVQGTGSALGQIGPSSEIQTPGSPFAGIG</sequence>
<name>A0ABV9PXH4_9BACL</name>
<gene>
    <name evidence="2" type="ORF">ACFO8Q_03820</name>
</gene>
<accession>A0ABV9PXH4</accession>
<organism evidence="2 3">
    <name type="scientific">Effusibacillus consociatus</name>
    <dbReference type="NCBI Taxonomy" id="1117041"/>
    <lineage>
        <taxon>Bacteria</taxon>
        <taxon>Bacillati</taxon>
        <taxon>Bacillota</taxon>
        <taxon>Bacilli</taxon>
        <taxon>Bacillales</taxon>
        <taxon>Alicyclobacillaceae</taxon>
        <taxon>Effusibacillus</taxon>
    </lineage>
</organism>
<dbReference type="RefSeq" id="WP_380024403.1">
    <property type="nucleotide sequence ID" value="NZ_JBHSHC010000022.1"/>
</dbReference>
<evidence type="ECO:0000313" key="2">
    <source>
        <dbReference type="EMBL" id="MFC4766510.1"/>
    </source>
</evidence>
<reference evidence="3" key="1">
    <citation type="journal article" date="2019" name="Int. J. Syst. Evol. Microbiol.">
        <title>The Global Catalogue of Microorganisms (GCM) 10K type strain sequencing project: providing services to taxonomists for standard genome sequencing and annotation.</title>
        <authorList>
            <consortium name="The Broad Institute Genomics Platform"/>
            <consortium name="The Broad Institute Genome Sequencing Center for Infectious Disease"/>
            <person name="Wu L."/>
            <person name="Ma J."/>
        </authorList>
    </citation>
    <scope>NUCLEOTIDE SEQUENCE [LARGE SCALE GENOMIC DNA]</scope>
    <source>
        <strain evidence="3">WYCCWR 12678</strain>
    </source>
</reference>
<keyword evidence="3" id="KW-1185">Reference proteome</keyword>
<evidence type="ECO:0000256" key="1">
    <source>
        <dbReference type="SAM" id="MobiDB-lite"/>
    </source>
</evidence>
<protein>
    <submittedName>
        <fullName evidence="2">Uncharacterized protein</fullName>
    </submittedName>
</protein>
<evidence type="ECO:0000313" key="3">
    <source>
        <dbReference type="Proteomes" id="UP001596002"/>
    </source>
</evidence>